<dbReference type="Proteomes" id="UP000029585">
    <property type="component" value="Unassembled WGS sequence"/>
</dbReference>
<name>A0A096AZZ6_FLAPL</name>
<keyword evidence="2" id="KW-1133">Transmembrane helix</keyword>
<gene>
    <name evidence="3" type="ORF">HMPREF9460_03976</name>
</gene>
<dbReference type="EMBL" id="ADLO01000123">
    <property type="protein sequence ID" value="KGF52638.1"/>
    <property type="molecule type" value="Genomic_DNA"/>
</dbReference>
<dbReference type="GeneID" id="63972739"/>
<proteinExistence type="predicted"/>
<evidence type="ECO:0000256" key="2">
    <source>
        <dbReference type="SAM" id="Phobius"/>
    </source>
</evidence>
<dbReference type="RefSeq" id="WP_007490787.1">
    <property type="nucleotide sequence ID" value="NZ_KN174169.1"/>
</dbReference>
<evidence type="ECO:0000256" key="1">
    <source>
        <dbReference type="SAM" id="MobiDB-lite"/>
    </source>
</evidence>
<dbReference type="HOGENOM" id="CLU_2421821_0_0_9"/>
<dbReference type="AlphaFoldDB" id="A0A096AZZ6"/>
<protein>
    <submittedName>
        <fullName evidence="3">Uncharacterized protein</fullName>
    </submittedName>
</protein>
<dbReference type="PATRIC" id="fig|742738.3.peg.4093"/>
<sequence>METKPDKQQTVTRLALCVVVAVALYAAAGKVPPLEPYRPWLEEHKVQAIAITAAILFGLSLLLFPPEEGGAEPAAPEEGPCAGYERTEDLP</sequence>
<evidence type="ECO:0000313" key="4">
    <source>
        <dbReference type="Proteomes" id="UP000029585"/>
    </source>
</evidence>
<keyword evidence="4" id="KW-1185">Reference proteome</keyword>
<evidence type="ECO:0000313" key="3">
    <source>
        <dbReference type="EMBL" id="KGF52638.1"/>
    </source>
</evidence>
<organism evidence="3 4">
    <name type="scientific">Flavonifractor plautii 1_3_50AFAA</name>
    <dbReference type="NCBI Taxonomy" id="742738"/>
    <lineage>
        <taxon>Bacteria</taxon>
        <taxon>Bacillati</taxon>
        <taxon>Bacillota</taxon>
        <taxon>Clostridia</taxon>
        <taxon>Eubacteriales</taxon>
        <taxon>Oscillospiraceae</taxon>
        <taxon>Flavonifractor</taxon>
    </lineage>
</organism>
<keyword evidence="2" id="KW-0472">Membrane</keyword>
<keyword evidence="2" id="KW-0812">Transmembrane</keyword>
<reference evidence="3 4" key="1">
    <citation type="submission" date="2011-08" db="EMBL/GenBank/DDBJ databases">
        <title>The Genome Sequence of Clostridium orbiscindens 1_3_50AFAA.</title>
        <authorList>
            <consortium name="The Broad Institute Genome Sequencing Platform"/>
            <person name="Earl A."/>
            <person name="Ward D."/>
            <person name="Feldgarden M."/>
            <person name="Gevers D."/>
            <person name="Daigneault M."/>
            <person name="Strauss J."/>
            <person name="Allen-Vercoe E."/>
            <person name="Young S.K."/>
            <person name="Zeng Q."/>
            <person name="Gargeya S."/>
            <person name="Fitzgerald M."/>
            <person name="Haas B."/>
            <person name="Abouelleil A."/>
            <person name="Alvarado L."/>
            <person name="Arachchi H.M."/>
            <person name="Berlin A."/>
            <person name="Brown A."/>
            <person name="Chapman S.B."/>
            <person name="Chen Z."/>
            <person name="Dunbar C."/>
            <person name="Freedman E."/>
            <person name="Gearin G."/>
            <person name="Gellesch M."/>
            <person name="Goldberg J."/>
            <person name="Griggs A."/>
            <person name="Gujja S."/>
            <person name="Heiman D."/>
            <person name="Howarth C."/>
            <person name="Larson L."/>
            <person name="Lui A."/>
            <person name="MacDonald P.J.P."/>
            <person name="Montmayeur A."/>
            <person name="Murphy C."/>
            <person name="Neiman D."/>
            <person name="Pearson M."/>
            <person name="Priest M."/>
            <person name="Roberts A."/>
            <person name="Saif S."/>
            <person name="Shea T."/>
            <person name="Shenoy N."/>
            <person name="Sisk P."/>
            <person name="Stolte C."/>
            <person name="Sykes S."/>
            <person name="Wortman J."/>
            <person name="Nusbaum C."/>
            <person name="Birren B."/>
        </authorList>
    </citation>
    <scope>NUCLEOTIDE SEQUENCE [LARGE SCALE GENOMIC DNA]</scope>
    <source>
        <strain evidence="3 4">1_3_50AFAA</strain>
    </source>
</reference>
<feature type="region of interest" description="Disordered" evidence="1">
    <location>
        <begin position="68"/>
        <end position="91"/>
    </location>
</feature>
<comment type="caution">
    <text evidence="3">The sequence shown here is derived from an EMBL/GenBank/DDBJ whole genome shotgun (WGS) entry which is preliminary data.</text>
</comment>
<feature type="compositionally biased region" description="Low complexity" evidence="1">
    <location>
        <begin position="68"/>
        <end position="83"/>
    </location>
</feature>
<feature type="transmembrane region" description="Helical" evidence="2">
    <location>
        <begin position="44"/>
        <end position="64"/>
    </location>
</feature>
<accession>A0A096AZZ6</accession>